<proteinExistence type="predicted"/>
<organism evidence="1 2">
    <name type="scientific">Sporothrix schenckii 1099-18</name>
    <dbReference type="NCBI Taxonomy" id="1397361"/>
    <lineage>
        <taxon>Eukaryota</taxon>
        <taxon>Fungi</taxon>
        <taxon>Dikarya</taxon>
        <taxon>Ascomycota</taxon>
        <taxon>Pezizomycotina</taxon>
        <taxon>Sordariomycetes</taxon>
        <taxon>Sordariomycetidae</taxon>
        <taxon>Ophiostomatales</taxon>
        <taxon>Ophiostomataceae</taxon>
        <taxon>Sporothrix</taxon>
    </lineage>
</organism>
<reference evidence="1 2" key="1">
    <citation type="journal article" date="2014" name="BMC Genomics">
        <title>Comparative genomics of the major fungal agents of human and animal Sporotrichosis: Sporothrix schenckii and Sporothrix brasiliensis.</title>
        <authorList>
            <person name="Teixeira M.M."/>
            <person name="de Almeida L.G."/>
            <person name="Kubitschek-Barreira P."/>
            <person name="Alves F.L."/>
            <person name="Kioshima E.S."/>
            <person name="Abadio A.K."/>
            <person name="Fernandes L."/>
            <person name="Derengowski L.S."/>
            <person name="Ferreira K.S."/>
            <person name="Souza R.C."/>
            <person name="Ruiz J.C."/>
            <person name="de Andrade N.C."/>
            <person name="Paes H.C."/>
            <person name="Nicola A.M."/>
            <person name="Albuquerque P."/>
            <person name="Gerber A.L."/>
            <person name="Martins V.P."/>
            <person name="Peconick L.D."/>
            <person name="Neto A.V."/>
            <person name="Chaucanez C.B."/>
            <person name="Silva P.A."/>
            <person name="Cunha O.L."/>
            <person name="de Oliveira F.F."/>
            <person name="dos Santos T.C."/>
            <person name="Barros A.L."/>
            <person name="Soares M.A."/>
            <person name="de Oliveira L.M."/>
            <person name="Marini M.M."/>
            <person name="Villalobos-Duno H."/>
            <person name="Cunha M.M."/>
            <person name="de Hoog S."/>
            <person name="da Silveira J.F."/>
            <person name="Henrissat B."/>
            <person name="Nino-Vega G.A."/>
            <person name="Cisalpino P.S."/>
            <person name="Mora-Montes H.M."/>
            <person name="Almeida S.R."/>
            <person name="Stajich J.E."/>
            <person name="Lopes-Bezerra L.M."/>
            <person name="Vasconcelos A.T."/>
            <person name="Felipe M.S."/>
        </authorList>
    </citation>
    <scope>NUCLEOTIDE SEQUENCE [LARGE SCALE GENOMIC DNA]</scope>
    <source>
        <strain evidence="1 2">1099-18</strain>
    </source>
</reference>
<dbReference type="GeneID" id="27665923"/>
<protein>
    <submittedName>
        <fullName evidence="1">Uncharacterized protein</fullName>
    </submittedName>
</protein>
<dbReference type="EMBL" id="AXCR01000010">
    <property type="protein sequence ID" value="KJR82015.1"/>
    <property type="molecule type" value="Genomic_DNA"/>
</dbReference>
<comment type="caution">
    <text evidence="1">The sequence shown here is derived from an EMBL/GenBank/DDBJ whole genome shotgun (WGS) entry which is preliminary data.</text>
</comment>
<dbReference type="AlphaFoldDB" id="A0A0F2LZU1"/>
<dbReference type="KEGG" id="ssck:SPSK_03814"/>
<evidence type="ECO:0000313" key="1">
    <source>
        <dbReference type="EMBL" id="KJR82015.1"/>
    </source>
</evidence>
<evidence type="ECO:0000313" key="2">
    <source>
        <dbReference type="Proteomes" id="UP000033710"/>
    </source>
</evidence>
<dbReference type="VEuPathDB" id="FungiDB:SPSK_03814"/>
<reference evidence="1 2" key="2">
    <citation type="journal article" date="2015" name="Eukaryot. Cell">
        <title>Asexual propagation of a virulent clone complex in a human and feline outbreak of sporotrichosis.</title>
        <authorList>
            <person name="Teixeira Mde M."/>
            <person name="Rodrigues A.M."/>
            <person name="Tsui C.K."/>
            <person name="de Almeida L.G."/>
            <person name="Van Diepeningen A.D."/>
            <person name="van den Ende B.G."/>
            <person name="Fernandes G.F."/>
            <person name="Kano R."/>
            <person name="Hamelin R.C."/>
            <person name="Lopes-Bezerra L.M."/>
            <person name="Vasconcelos A.T."/>
            <person name="de Hoog S."/>
            <person name="de Camargo Z.P."/>
            <person name="Felipe M.S."/>
        </authorList>
    </citation>
    <scope>NUCLEOTIDE SEQUENCE [LARGE SCALE GENOMIC DNA]</scope>
    <source>
        <strain evidence="1 2">1099-18</strain>
    </source>
</reference>
<dbReference type="RefSeq" id="XP_016584691.1">
    <property type="nucleotide sequence ID" value="XM_016730646.1"/>
</dbReference>
<name>A0A0F2LZU1_SPOSC</name>
<sequence>MVSATHGWRRPCSDVWEAKHHYSGGSSTVPHRGDNAQGVQVECGETAAGWDHRASVPYSGQIQACAPPITVH</sequence>
<accession>A0A0F2LZU1</accession>
<dbReference type="Proteomes" id="UP000033710">
    <property type="component" value="Unassembled WGS sequence"/>
</dbReference>
<gene>
    <name evidence="1" type="ORF">SPSK_03814</name>
</gene>